<organism evidence="4 5">
    <name type="scientific">Tessaracoccus palaemonis</name>
    <dbReference type="NCBI Taxonomy" id="2829499"/>
    <lineage>
        <taxon>Bacteria</taxon>
        <taxon>Bacillati</taxon>
        <taxon>Actinomycetota</taxon>
        <taxon>Actinomycetes</taxon>
        <taxon>Propionibacteriales</taxon>
        <taxon>Propionibacteriaceae</taxon>
        <taxon>Tessaracoccus</taxon>
    </lineage>
</organism>
<evidence type="ECO:0000256" key="1">
    <source>
        <dbReference type="ARBA" id="ARBA00004496"/>
    </source>
</evidence>
<evidence type="ECO:0000256" key="2">
    <source>
        <dbReference type="ARBA" id="ARBA00022490"/>
    </source>
</evidence>
<dbReference type="CDD" id="cd07153">
    <property type="entry name" value="Fur_like"/>
    <property type="match status" value="1"/>
</dbReference>
<dbReference type="PANTHER" id="PTHR33202">
    <property type="entry name" value="ZINC UPTAKE REGULATION PROTEIN"/>
    <property type="match status" value="1"/>
</dbReference>
<keyword evidence="3" id="KW-0479">Metal-binding</keyword>
<accession>A0ABX8SFL0</accession>
<dbReference type="RefSeq" id="WP_219080667.1">
    <property type="nucleotide sequence ID" value="NZ_CP079216.1"/>
</dbReference>
<evidence type="ECO:0000313" key="5">
    <source>
        <dbReference type="Proteomes" id="UP000824504"/>
    </source>
</evidence>
<dbReference type="Pfam" id="PF01475">
    <property type="entry name" value="FUR"/>
    <property type="match status" value="1"/>
</dbReference>
<evidence type="ECO:0000256" key="3">
    <source>
        <dbReference type="ARBA" id="ARBA00022723"/>
    </source>
</evidence>
<reference evidence="4 5" key="1">
    <citation type="submission" date="2021-07" db="EMBL/GenBank/DDBJ databases">
        <title>complete genome sequencing of Tessaracoccus sp.J1M15.</title>
        <authorList>
            <person name="Bae J.-W."/>
            <person name="Kim D.-y."/>
        </authorList>
    </citation>
    <scope>NUCLEOTIDE SEQUENCE [LARGE SCALE GENOMIC DNA]</scope>
    <source>
        <strain evidence="4 5">J1M15</strain>
    </source>
</reference>
<dbReference type="EMBL" id="CP079216">
    <property type="protein sequence ID" value="QXT62096.1"/>
    <property type="molecule type" value="Genomic_DNA"/>
</dbReference>
<protein>
    <submittedName>
        <fullName evidence="4">Transcriptional repressor</fullName>
    </submittedName>
</protein>
<evidence type="ECO:0000313" key="4">
    <source>
        <dbReference type="EMBL" id="QXT62096.1"/>
    </source>
</evidence>
<sequence length="142" mass="15476">MTDWPTLLRDAGLRVTAGRLAVLTELESGDHLGVGEITDAVRSRIGSASTQAVYDVLAALHDAHLIRRVEPAGHSPRYELETSDNHHHLMCRRCGAMRNVACVTGHAPCLSPSETGGFVVDEAELVFWGLCPSCQEDTEEKR</sequence>
<dbReference type="PANTHER" id="PTHR33202:SF18">
    <property type="entry name" value="TRANSCRIPTIONAL REGULATOR FURA"/>
    <property type="match status" value="1"/>
</dbReference>
<comment type="subcellular location">
    <subcellularLocation>
        <location evidence="1">Cytoplasm</location>
    </subcellularLocation>
</comment>
<gene>
    <name evidence="4" type="ORF">KDB89_09960</name>
</gene>
<proteinExistence type="predicted"/>
<dbReference type="InterPro" id="IPR002481">
    <property type="entry name" value="FUR"/>
</dbReference>
<name>A0ABX8SFL0_9ACTN</name>
<dbReference type="Proteomes" id="UP000824504">
    <property type="component" value="Chromosome"/>
</dbReference>
<keyword evidence="5" id="KW-1185">Reference proteome</keyword>
<keyword evidence="2" id="KW-0963">Cytoplasm</keyword>